<organism evidence="2 3">
    <name type="scientific">Apiospora saccharicola</name>
    <dbReference type="NCBI Taxonomy" id="335842"/>
    <lineage>
        <taxon>Eukaryota</taxon>
        <taxon>Fungi</taxon>
        <taxon>Dikarya</taxon>
        <taxon>Ascomycota</taxon>
        <taxon>Pezizomycotina</taxon>
        <taxon>Sordariomycetes</taxon>
        <taxon>Xylariomycetidae</taxon>
        <taxon>Amphisphaeriales</taxon>
        <taxon>Apiosporaceae</taxon>
        <taxon>Apiospora</taxon>
    </lineage>
</organism>
<feature type="compositionally biased region" description="Pro residues" evidence="1">
    <location>
        <begin position="122"/>
        <end position="135"/>
    </location>
</feature>
<gene>
    <name evidence="2" type="ORF">PG996_000157</name>
</gene>
<feature type="compositionally biased region" description="Pro residues" evidence="1">
    <location>
        <begin position="98"/>
        <end position="107"/>
    </location>
</feature>
<evidence type="ECO:0000256" key="1">
    <source>
        <dbReference type="SAM" id="MobiDB-lite"/>
    </source>
</evidence>
<evidence type="ECO:0000313" key="3">
    <source>
        <dbReference type="Proteomes" id="UP001446871"/>
    </source>
</evidence>
<dbReference type="Proteomes" id="UP001446871">
    <property type="component" value="Unassembled WGS sequence"/>
</dbReference>
<dbReference type="EMBL" id="JAQQWM010000001">
    <property type="protein sequence ID" value="KAK8081376.1"/>
    <property type="molecule type" value="Genomic_DNA"/>
</dbReference>
<accession>A0ABR1WCY4</accession>
<comment type="caution">
    <text evidence="2">The sequence shown here is derived from an EMBL/GenBank/DDBJ whole genome shotgun (WGS) entry which is preliminary data.</text>
</comment>
<protein>
    <submittedName>
        <fullName evidence="2">Uncharacterized protein</fullName>
    </submittedName>
</protein>
<proteinExistence type="predicted"/>
<name>A0ABR1WCY4_9PEZI</name>
<reference evidence="2 3" key="1">
    <citation type="submission" date="2023-01" db="EMBL/GenBank/DDBJ databases">
        <title>Analysis of 21 Apiospora genomes using comparative genomics revels a genus with tremendous synthesis potential of carbohydrate active enzymes and secondary metabolites.</title>
        <authorList>
            <person name="Sorensen T."/>
        </authorList>
    </citation>
    <scope>NUCLEOTIDE SEQUENCE [LARGE SCALE GENOMIC DNA]</scope>
    <source>
        <strain evidence="2 3">CBS 83171</strain>
    </source>
</reference>
<sequence>MADLFQILGVPRDADFIAIRDTKNLRIQDIRKTVNGAEQDKEIDKVMHAWRILGCWGSRERYLRQLQQESTLDTARRQQDAQFEEEAAQHSSGSTPEPATPPTPATPISPLIISPIATPIATPTPTPMPTQPIPTPTATYPRDPMDWYEPQEEGQRPPAQWFKQVAQRALTTICSLREDLNRTYAITDGTRRRLILELRHMPKNFVQGVTLDFTFIIEGYDVLMLKMLELADYCRPAAAPRVRDDWDHRRGILARLPVARDLVFRFSGYACALDFVVEELVGETGNDRAREDELLDDLGVILDQWRQLINTFQGGNGRCYR</sequence>
<feature type="compositionally biased region" description="Low complexity" evidence="1">
    <location>
        <begin position="108"/>
        <end position="121"/>
    </location>
</feature>
<keyword evidence="3" id="KW-1185">Reference proteome</keyword>
<feature type="region of interest" description="Disordered" evidence="1">
    <location>
        <begin position="73"/>
        <end position="157"/>
    </location>
</feature>
<evidence type="ECO:0000313" key="2">
    <source>
        <dbReference type="EMBL" id="KAK8081376.1"/>
    </source>
</evidence>